<evidence type="ECO:0000256" key="4">
    <source>
        <dbReference type="RuleBase" id="RU003693"/>
    </source>
</evidence>
<dbReference type="Proteomes" id="UP001271769">
    <property type="component" value="Unassembled WGS sequence"/>
</dbReference>
<evidence type="ECO:0000259" key="5">
    <source>
        <dbReference type="Pfam" id="PF00155"/>
    </source>
</evidence>
<proteinExistence type="inferred from homology"/>
<evidence type="ECO:0000313" key="7">
    <source>
        <dbReference type="Proteomes" id="UP001271769"/>
    </source>
</evidence>
<dbReference type="GO" id="GO:0008483">
    <property type="term" value="F:transaminase activity"/>
    <property type="evidence" value="ECO:0007669"/>
    <property type="project" value="UniProtKB-KW"/>
</dbReference>
<dbReference type="InterPro" id="IPR050087">
    <property type="entry name" value="AON_synthase_class-II"/>
</dbReference>
<dbReference type="InterPro" id="IPR015421">
    <property type="entry name" value="PyrdxlP-dep_Trfase_major"/>
</dbReference>
<accession>A0ABU5E5Y4</accession>
<comment type="cofactor">
    <cofactor evidence="1 4">
        <name>pyridoxal 5'-phosphate</name>
        <dbReference type="ChEBI" id="CHEBI:597326"/>
    </cofactor>
</comment>
<dbReference type="InterPro" id="IPR015424">
    <property type="entry name" value="PyrdxlP-dep_Trfase"/>
</dbReference>
<dbReference type="Pfam" id="PF00155">
    <property type="entry name" value="Aminotran_1_2"/>
    <property type="match status" value="1"/>
</dbReference>
<evidence type="ECO:0000256" key="1">
    <source>
        <dbReference type="ARBA" id="ARBA00001933"/>
    </source>
</evidence>
<comment type="caution">
    <text evidence="6">The sequence shown here is derived from an EMBL/GenBank/DDBJ whole genome shotgun (WGS) entry which is preliminary data.</text>
</comment>
<evidence type="ECO:0000313" key="6">
    <source>
        <dbReference type="EMBL" id="MDY0874291.1"/>
    </source>
</evidence>
<dbReference type="InterPro" id="IPR015422">
    <property type="entry name" value="PyrdxlP-dep_Trfase_small"/>
</dbReference>
<evidence type="ECO:0000256" key="3">
    <source>
        <dbReference type="ARBA" id="ARBA00022898"/>
    </source>
</evidence>
<keyword evidence="6" id="KW-0032">Aminotransferase</keyword>
<evidence type="ECO:0000256" key="2">
    <source>
        <dbReference type="ARBA" id="ARBA00022679"/>
    </source>
</evidence>
<dbReference type="Gene3D" id="3.40.640.10">
    <property type="entry name" value="Type I PLP-dependent aspartate aminotransferase-like (Major domain)"/>
    <property type="match status" value="1"/>
</dbReference>
<organism evidence="6 7">
    <name type="scientific">Dongia rigui</name>
    <dbReference type="NCBI Taxonomy" id="940149"/>
    <lineage>
        <taxon>Bacteria</taxon>
        <taxon>Pseudomonadati</taxon>
        <taxon>Pseudomonadota</taxon>
        <taxon>Alphaproteobacteria</taxon>
        <taxon>Rhodospirillales</taxon>
        <taxon>Dongiaceae</taxon>
        <taxon>Dongia</taxon>
    </lineage>
</organism>
<name>A0ABU5E5Y4_9PROT</name>
<sequence length="403" mass="43051">MDRFKAQRELHAAVKTCGADPFGVKMDKIVSSTEAMIEGRRTILCGSNNYLGFTFDADCIEAAKKALETSGTGTTGSRIANGSYNDHKALEADLADFYGKKHCMVFTTGYQANLGAISTLAGPDDFLIIDADSHASIYDACKLGSATVIRFKHNDPTDLDKRLARLADQPGNKIVVVEGIYSMLGDHAPLKEFVAVTKKHNAYILVDEAHSMGVLGKTGQGLVEHDDVLEEVDFITGTFSKSMGAVGGFLVSNMDDFDVLRVACRPYMFTASLPPATIASVRTSLAKLRANPGLMEKLWQNVDTLYHGAQNAGFTVGKQKGPVVAIHLTDPALAARAWRALLLNGVYVNLALPPATPSGTALLRCSVSAAHSTEQLERVVSILANVGRDLGLLKSPAHAVAAE</sequence>
<comment type="similarity">
    <text evidence="4">Belongs to the class-II pyridoxal-phosphate-dependent aminotransferase family.</text>
</comment>
<keyword evidence="3 4" id="KW-0663">Pyridoxal phosphate</keyword>
<dbReference type="PANTHER" id="PTHR13693:SF3">
    <property type="entry name" value="LD36009P"/>
    <property type="match status" value="1"/>
</dbReference>
<dbReference type="InterPro" id="IPR001917">
    <property type="entry name" value="Aminotrans_II_pyridoxalP_BS"/>
</dbReference>
<keyword evidence="7" id="KW-1185">Reference proteome</keyword>
<dbReference type="SUPFAM" id="SSF53383">
    <property type="entry name" value="PLP-dependent transferases"/>
    <property type="match status" value="1"/>
</dbReference>
<gene>
    <name evidence="6" type="ORF">SMD31_20295</name>
</gene>
<dbReference type="PROSITE" id="PS00599">
    <property type="entry name" value="AA_TRANSFER_CLASS_2"/>
    <property type="match status" value="1"/>
</dbReference>
<feature type="domain" description="Aminotransferase class I/classII large" evidence="5">
    <location>
        <begin position="45"/>
        <end position="381"/>
    </location>
</feature>
<dbReference type="PANTHER" id="PTHR13693">
    <property type="entry name" value="CLASS II AMINOTRANSFERASE/8-AMINO-7-OXONONANOATE SYNTHASE"/>
    <property type="match status" value="1"/>
</dbReference>
<protein>
    <submittedName>
        <fullName evidence="6">Aminotransferase class I/II-fold pyridoxal phosphate-dependent enzyme</fullName>
    </submittedName>
</protein>
<dbReference type="EMBL" id="JAXCLX010000004">
    <property type="protein sequence ID" value="MDY0874291.1"/>
    <property type="molecule type" value="Genomic_DNA"/>
</dbReference>
<dbReference type="NCBIfam" id="NF047599">
    <property type="entry name" value="SerpalmtaseBetaP"/>
    <property type="match status" value="1"/>
</dbReference>
<dbReference type="Gene3D" id="3.90.1150.10">
    <property type="entry name" value="Aspartate Aminotransferase, domain 1"/>
    <property type="match status" value="1"/>
</dbReference>
<keyword evidence="2" id="KW-0808">Transferase</keyword>
<dbReference type="InterPro" id="IPR004839">
    <property type="entry name" value="Aminotransferase_I/II_large"/>
</dbReference>
<reference evidence="6 7" key="1">
    <citation type="journal article" date="2013" name="Antonie Van Leeuwenhoek">
        <title>Dongia rigui sp. nov., isolated from freshwater of a large wetland in Korea.</title>
        <authorList>
            <person name="Baik K.S."/>
            <person name="Hwang Y.M."/>
            <person name="Choi J.S."/>
            <person name="Kwon J."/>
            <person name="Seong C.N."/>
        </authorList>
    </citation>
    <scope>NUCLEOTIDE SEQUENCE [LARGE SCALE GENOMIC DNA]</scope>
    <source>
        <strain evidence="6 7">04SU4-P</strain>
    </source>
</reference>